<proteinExistence type="predicted"/>
<dbReference type="PANTHER" id="PTHR31218">
    <property type="entry name" value="WAT1-RELATED PROTEIN"/>
    <property type="match status" value="1"/>
</dbReference>
<comment type="subcellular location">
    <subcellularLocation>
        <location evidence="1">Membrane</location>
        <topology evidence="1">Multi-pass membrane protein</topology>
    </subcellularLocation>
</comment>
<sequence length="168" mass="18535">MERVALQRTSSQAKLLGTILSIAGAFVVTLYKGPPIIISPTSSVPLSQHLHSTNSNWIVGGMLLTGEYVLVPLWYILQTQIMKEYPAELTGLLGSCLNNTVHTWALHLKGPVFVAMFKPLSIAIAVAMGVMFLGDTLYLGRFAKSLDLIYTQYHSYSLLHSKLRDRDA</sequence>
<evidence type="ECO:0000256" key="3">
    <source>
        <dbReference type="ARBA" id="ARBA00022989"/>
    </source>
</evidence>
<feature type="transmembrane region" description="Helical" evidence="5">
    <location>
        <begin position="120"/>
        <end position="140"/>
    </location>
</feature>
<evidence type="ECO:0000313" key="6">
    <source>
        <dbReference type="EMBL" id="KAJ7013910.1"/>
    </source>
</evidence>
<evidence type="ECO:0000256" key="5">
    <source>
        <dbReference type="SAM" id="Phobius"/>
    </source>
</evidence>
<dbReference type="AlphaFoldDB" id="A0AAD6WID1"/>
<feature type="transmembrane region" description="Helical" evidence="5">
    <location>
        <begin position="57"/>
        <end position="77"/>
    </location>
</feature>
<evidence type="ECO:0000313" key="7">
    <source>
        <dbReference type="Proteomes" id="UP001164929"/>
    </source>
</evidence>
<keyword evidence="7" id="KW-1185">Reference proteome</keyword>
<keyword evidence="4 5" id="KW-0472">Membrane</keyword>
<evidence type="ECO:0000256" key="1">
    <source>
        <dbReference type="ARBA" id="ARBA00004141"/>
    </source>
</evidence>
<dbReference type="SUPFAM" id="SSF103481">
    <property type="entry name" value="Multidrug resistance efflux transporter EmrE"/>
    <property type="match status" value="1"/>
</dbReference>
<dbReference type="GO" id="GO:0016020">
    <property type="term" value="C:membrane"/>
    <property type="evidence" value="ECO:0007669"/>
    <property type="project" value="InterPro"/>
</dbReference>
<gene>
    <name evidence="6" type="ORF">NC653_003516</name>
</gene>
<evidence type="ECO:0000256" key="4">
    <source>
        <dbReference type="ARBA" id="ARBA00023136"/>
    </source>
</evidence>
<evidence type="ECO:0000256" key="2">
    <source>
        <dbReference type="ARBA" id="ARBA00022692"/>
    </source>
</evidence>
<keyword evidence="3 5" id="KW-1133">Transmembrane helix</keyword>
<feature type="transmembrane region" description="Helical" evidence="5">
    <location>
        <begin position="15"/>
        <end position="37"/>
    </location>
</feature>
<keyword evidence="2 5" id="KW-0812">Transmembrane</keyword>
<name>A0AAD6WID1_9ROSI</name>
<dbReference type="Proteomes" id="UP001164929">
    <property type="component" value="Chromosome 1"/>
</dbReference>
<protein>
    <submittedName>
        <fullName evidence="6">Nodulin MtN21 /EamA-like transporter family protein isoform 2</fullName>
    </submittedName>
</protein>
<reference evidence="6 7" key="1">
    <citation type="journal article" date="2023" name="Mol. Ecol. Resour.">
        <title>Chromosome-level genome assembly of a triploid poplar Populus alba 'Berolinensis'.</title>
        <authorList>
            <person name="Chen S."/>
            <person name="Yu Y."/>
            <person name="Wang X."/>
            <person name="Wang S."/>
            <person name="Zhang T."/>
            <person name="Zhou Y."/>
            <person name="He R."/>
            <person name="Meng N."/>
            <person name="Wang Y."/>
            <person name="Liu W."/>
            <person name="Liu Z."/>
            <person name="Liu J."/>
            <person name="Guo Q."/>
            <person name="Huang H."/>
            <person name="Sederoff R.R."/>
            <person name="Wang G."/>
            <person name="Qu G."/>
            <person name="Chen S."/>
        </authorList>
    </citation>
    <scope>NUCLEOTIDE SEQUENCE [LARGE SCALE GENOMIC DNA]</scope>
    <source>
        <strain evidence="6">SC-2020</strain>
    </source>
</reference>
<dbReference type="InterPro" id="IPR030184">
    <property type="entry name" value="WAT1-related"/>
</dbReference>
<accession>A0AAD6WID1</accession>
<comment type="caution">
    <text evidence="6">The sequence shown here is derived from an EMBL/GenBank/DDBJ whole genome shotgun (WGS) entry which is preliminary data.</text>
</comment>
<dbReference type="GO" id="GO:0022857">
    <property type="term" value="F:transmembrane transporter activity"/>
    <property type="evidence" value="ECO:0007669"/>
    <property type="project" value="InterPro"/>
</dbReference>
<dbReference type="InterPro" id="IPR037185">
    <property type="entry name" value="EmrE-like"/>
</dbReference>
<dbReference type="EMBL" id="JAQIZT010000001">
    <property type="protein sequence ID" value="KAJ7013910.1"/>
    <property type="molecule type" value="Genomic_DNA"/>
</dbReference>
<organism evidence="6 7">
    <name type="scientific">Populus alba x Populus x berolinensis</name>
    <dbReference type="NCBI Taxonomy" id="444605"/>
    <lineage>
        <taxon>Eukaryota</taxon>
        <taxon>Viridiplantae</taxon>
        <taxon>Streptophyta</taxon>
        <taxon>Embryophyta</taxon>
        <taxon>Tracheophyta</taxon>
        <taxon>Spermatophyta</taxon>
        <taxon>Magnoliopsida</taxon>
        <taxon>eudicotyledons</taxon>
        <taxon>Gunneridae</taxon>
        <taxon>Pentapetalae</taxon>
        <taxon>rosids</taxon>
        <taxon>fabids</taxon>
        <taxon>Malpighiales</taxon>
        <taxon>Salicaceae</taxon>
        <taxon>Saliceae</taxon>
        <taxon>Populus</taxon>
    </lineage>
</organism>